<dbReference type="Gene3D" id="3.90.220.20">
    <property type="entry name" value="DNA methylase specificity domains"/>
    <property type="match status" value="2"/>
</dbReference>
<evidence type="ECO:0000313" key="5">
    <source>
        <dbReference type="EMBL" id="APG65430.1"/>
    </source>
</evidence>
<dbReference type="KEGG" id="ten:LPB136_08710"/>
<dbReference type="InterPro" id="IPR052021">
    <property type="entry name" value="Type-I_RS_S_subunit"/>
</dbReference>
<keyword evidence="6" id="KW-1185">Reference proteome</keyword>
<dbReference type="RefSeq" id="WP_072555954.1">
    <property type="nucleotide sequence ID" value="NZ_CP018155.1"/>
</dbReference>
<dbReference type="EMBL" id="CP018155">
    <property type="protein sequence ID" value="APG65430.1"/>
    <property type="molecule type" value="Genomic_DNA"/>
</dbReference>
<organism evidence="5 6">
    <name type="scientific">Tenacibaculum todarodis</name>
    <dbReference type="NCBI Taxonomy" id="1850252"/>
    <lineage>
        <taxon>Bacteria</taxon>
        <taxon>Pseudomonadati</taxon>
        <taxon>Bacteroidota</taxon>
        <taxon>Flavobacteriia</taxon>
        <taxon>Flavobacteriales</taxon>
        <taxon>Flavobacteriaceae</taxon>
        <taxon>Tenacibaculum</taxon>
    </lineage>
</organism>
<keyword evidence="3" id="KW-0238">DNA-binding</keyword>
<dbReference type="CDD" id="cd17265">
    <property type="entry name" value="RMtype1_S_Eco4255III-TRD2-CR2_like"/>
    <property type="match status" value="1"/>
</dbReference>
<dbReference type="AlphaFoldDB" id="A0A1L3JJW7"/>
<evidence type="ECO:0000256" key="2">
    <source>
        <dbReference type="ARBA" id="ARBA00022747"/>
    </source>
</evidence>
<dbReference type="SUPFAM" id="SSF116734">
    <property type="entry name" value="DNA methylase specificity domain"/>
    <property type="match status" value="2"/>
</dbReference>
<sequence length="404" mass="46054">MVGKSIPLIRFPEFSGEWTKKKLSDIGYFYYGKSAPKWSLSKDAKTPCVRYGELYSTFGEVVDKIHSYTNIDPKNLKFSKGGEILVPRVGEDPLDFANCSYLPFKDVAIGEMISVFNTEENGLYLTYYINGCLKKGLAKMVEGGSVSNLYFRYLEPLKINIPSLPEQQKIASFLTDVDNKITILTKKKELLEQYKKGVMQKIFSQELRFKDENGNEFPEWKDKRLGLIGSIISGLTYSPNDINKNGVLVLRSSNVKKRLITLNDNVFVNVEEGKFNPVELNDILICVRNGSKRLIGKNAIIKEEHIGLAFGAFMTVYRSKYNQFLFHFFDSQHYKKEVHKNLGATINSINGSDLKKFKVPFPCIEEQNKISTFLSDIDLKIESLAINIKKAKSFKKGLLQKMFI</sequence>
<accession>A0A1L3JJW7</accession>
<comment type="similarity">
    <text evidence="1">Belongs to the type-I restriction system S methylase family.</text>
</comment>
<evidence type="ECO:0000256" key="3">
    <source>
        <dbReference type="ARBA" id="ARBA00023125"/>
    </source>
</evidence>
<dbReference type="InterPro" id="IPR000055">
    <property type="entry name" value="Restrct_endonuc_typeI_TRD"/>
</dbReference>
<dbReference type="GO" id="GO:0003677">
    <property type="term" value="F:DNA binding"/>
    <property type="evidence" value="ECO:0007669"/>
    <property type="project" value="UniProtKB-KW"/>
</dbReference>
<dbReference type="GO" id="GO:0009307">
    <property type="term" value="P:DNA restriction-modification system"/>
    <property type="evidence" value="ECO:0007669"/>
    <property type="project" value="UniProtKB-KW"/>
</dbReference>
<name>A0A1L3JJW7_9FLAO</name>
<dbReference type="InterPro" id="IPR044946">
    <property type="entry name" value="Restrct_endonuc_typeI_TRD_sf"/>
</dbReference>
<dbReference type="OrthoDB" id="667970at2"/>
<dbReference type="REBASE" id="173523">
    <property type="entry name" value="S.Tsp136ORF8715P"/>
</dbReference>
<reference evidence="5 6" key="1">
    <citation type="submission" date="2016-11" db="EMBL/GenBank/DDBJ databases">
        <title>Tenacibaculum sp. LPB0136, isolated from marine environment.</title>
        <authorList>
            <person name="Kim E."/>
            <person name="Yi H."/>
        </authorList>
    </citation>
    <scope>NUCLEOTIDE SEQUENCE [LARGE SCALE GENOMIC DNA]</scope>
    <source>
        <strain evidence="5 6">LPB0136</strain>
    </source>
</reference>
<evidence type="ECO:0000259" key="4">
    <source>
        <dbReference type="Pfam" id="PF01420"/>
    </source>
</evidence>
<dbReference type="Gene3D" id="1.10.287.1120">
    <property type="entry name" value="Bipartite methylase S protein"/>
    <property type="match status" value="1"/>
</dbReference>
<dbReference type="PANTHER" id="PTHR30408:SF12">
    <property type="entry name" value="TYPE I RESTRICTION ENZYME MJAVIII SPECIFICITY SUBUNIT"/>
    <property type="match status" value="1"/>
</dbReference>
<keyword evidence="2" id="KW-0680">Restriction system</keyword>
<dbReference type="PANTHER" id="PTHR30408">
    <property type="entry name" value="TYPE-1 RESTRICTION ENZYME ECOKI SPECIFICITY PROTEIN"/>
    <property type="match status" value="1"/>
</dbReference>
<feature type="domain" description="Type I restriction modification DNA specificity" evidence="4">
    <location>
        <begin position="219"/>
        <end position="385"/>
    </location>
</feature>
<evidence type="ECO:0000256" key="1">
    <source>
        <dbReference type="ARBA" id="ARBA00010923"/>
    </source>
</evidence>
<dbReference type="STRING" id="1850252.LPB136_08710"/>
<evidence type="ECO:0000313" key="6">
    <source>
        <dbReference type="Proteomes" id="UP000181898"/>
    </source>
</evidence>
<dbReference type="Pfam" id="PF01420">
    <property type="entry name" value="Methylase_S"/>
    <property type="match status" value="2"/>
</dbReference>
<gene>
    <name evidence="5" type="ORF">LPB136_08710</name>
</gene>
<protein>
    <recommendedName>
        <fullName evidence="4">Type I restriction modification DNA specificity domain-containing protein</fullName>
    </recommendedName>
</protein>
<dbReference type="Proteomes" id="UP000181898">
    <property type="component" value="Chromosome"/>
</dbReference>
<proteinExistence type="inferred from homology"/>
<feature type="domain" description="Type I restriction modification DNA specificity" evidence="4">
    <location>
        <begin position="17"/>
        <end position="193"/>
    </location>
</feature>